<protein>
    <recommendedName>
        <fullName evidence="8">EamA domain-containing protein</fullName>
    </recommendedName>
</protein>
<proteinExistence type="inferred from homology"/>
<dbReference type="GO" id="GO:0005886">
    <property type="term" value="C:plasma membrane"/>
    <property type="evidence" value="ECO:0007669"/>
    <property type="project" value="UniProtKB-SubCell"/>
</dbReference>
<dbReference type="Proteomes" id="UP000187404">
    <property type="component" value="Unassembled WGS sequence"/>
</dbReference>
<evidence type="ECO:0000259" key="8">
    <source>
        <dbReference type="Pfam" id="PF00892"/>
    </source>
</evidence>
<evidence type="ECO:0000313" key="9">
    <source>
        <dbReference type="EMBL" id="OLR55002.1"/>
    </source>
</evidence>
<feature type="transmembrane region" description="Helical" evidence="7">
    <location>
        <begin position="194"/>
        <end position="215"/>
    </location>
</feature>
<feature type="transmembrane region" description="Helical" evidence="7">
    <location>
        <begin position="76"/>
        <end position="98"/>
    </location>
</feature>
<feature type="transmembrane region" description="Helical" evidence="7">
    <location>
        <begin position="130"/>
        <end position="147"/>
    </location>
</feature>
<keyword evidence="3" id="KW-1003">Cell membrane</keyword>
<evidence type="ECO:0000313" key="10">
    <source>
        <dbReference type="Proteomes" id="UP000187404"/>
    </source>
</evidence>
<accession>A0A1Q9JFI5</accession>
<sequence>MKKEVSVQIDRKQEVRADMMLLLITLFWGVSYYLMNVSLTELSTFTLNAYRFLGAFAVAVAGTFPKMRHISGETFFAGIAVGVALSFVYTGATLGVQYTTLSNSAFLCSTTVFFTPILDFLFFRRKPSRKIIVAVILCIAGISLMTLKEDFSFNMAHLKGDLFSLGCGFAYAVDIVITSRAVRNARVEPYQMGVISLGACGAIMLVMALATEMPLAHPHTAFVWGAVIFLSLFCTGIAFIVQPIAQQYTEASHVGIIFSLEPVFAGVTAFFLAHEVLTVRGYIGEALMIFALLYMEIDFGGAKLNRRRKG</sequence>
<comment type="similarity">
    <text evidence="2">Belongs to the EamA transporter family.</text>
</comment>
<dbReference type="InterPro" id="IPR037185">
    <property type="entry name" value="EmrE-like"/>
</dbReference>
<feature type="transmembrane region" description="Helical" evidence="7">
    <location>
        <begin position="253"/>
        <end position="273"/>
    </location>
</feature>
<gene>
    <name evidence="9" type="ORF">BHK98_02260</name>
</gene>
<dbReference type="OrthoDB" id="9804865at2"/>
<dbReference type="SUPFAM" id="SSF103481">
    <property type="entry name" value="Multidrug resistance efflux transporter EmrE"/>
    <property type="match status" value="2"/>
</dbReference>
<feature type="domain" description="EamA" evidence="8">
    <location>
        <begin position="17"/>
        <end position="146"/>
    </location>
</feature>
<dbReference type="EMBL" id="MJIE01000001">
    <property type="protein sequence ID" value="OLR55002.1"/>
    <property type="molecule type" value="Genomic_DNA"/>
</dbReference>
<dbReference type="AlphaFoldDB" id="A0A1Q9JFI5"/>
<dbReference type="Pfam" id="PF00892">
    <property type="entry name" value="EamA"/>
    <property type="match status" value="2"/>
</dbReference>
<feature type="transmembrane region" description="Helical" evidence="7">
    <location>
        <begin position="45"/>
        <end position="64"/>
    </location>
</feature>
<keyword evidence="10" id="KW-1185">Reference proteome</keyword>
<dbReference type="STRING" id="1261640.BHK98_02260"/>
<keyword evidence="4 7" id="KW-0812">Transmembrane</keyword>
<feature type="transmembrane region" description="Helical" evidence="7">
    <location>
        <begin position="221"/>
        <end position="241"/>
    </location>
</feature>
<evidence type="ECO:0000256" key="3">
    <source>
        <dbReference type="ARBA" id="ARBA00022475"/>
    </source>
</evidence>
<evidence type="ECO:0000256" key="6">
    <source>
        <dbReference type="ARBA" id="ARBA00023136"/>
    </source>
</evidence>
<dbReference type="InterPro" id="IPR051258">
    <property type="entry name" value="Diverse_Substrate_Transporter"/>
</dbReference>
<dbReference type="RefSeq" id="WP_075712010.1">
    <property type="nucleotide sequence ID" value="NZ_MJIE01000001.1"/>
</dbReference>
<comment type="caution">
    <text evidence="9">The sequence shown here is derived from an EMBL/GenBank/DDBJ whole genome shotgun (WGS) entry which is preliminary data.</text>
</comment>
<dbReference type="PANTHER" id="PTHR42920:SF5">
    <property type="entry name" value="EAMA DOMAIN-CONTAINING PROTEIN"/>
    <property type="match status" value="1"/>
</dbReference>
<feature type="transmembrane region" description="Helical" evidence="7">
    <location>
        <begin position="279"/>
        <end position="299"/>
    </location>
</feature>
<dbReference type="PANTHER" id="PTHR42920">
    <property type="entry name" value="OS03G0707200 PROTEIN-RELATED"/>
    <property type="match status" value="1"/>
</dbReference>
<feature type="transmembrane region" description="Helical" evidence="7">
    <location>
        <begin position="104"/>
        <end position="123"/>
    </location>
</feature>
<feature type="domain" description="EamA" evidence="8">
    <location>
        <begin position="159"/>
        <end position="294"/>
    </location>
</feature>
<comment type="subcellular location">
    <subcellularLocation>
        <location evidence="1">Cell membrane</location>
        <topology evidence="1">Multi-pass membrane protein</topology>
    </subcellularLocation>
</comment>
<evidence type="ECO:0000256" key="1">
    <source>
        <dbReference type="ARBA" id="ARBA00004651"/>
    </source>
</evidence>
<feature type="transmembrane region" description="Helical" evidence="7">
    <location>
        <begin position="162"/>
        <end position="182"/>
    </location>
</feature>
<feature type="transmembrane region" description="Helical" evidence="7">
    <location>
        <begin position="20"/>
        <end position="39"/>
    </location>
</feature>
<evidence type="ECO:0000256" key="4">
    <source>
        <dbReference type="ARBA" id="ARBA00022692"/>
    </source>
</evidence>
<evidence type="ECO:0000256" key="5">
    <source>
        <dbReference type="ARBA" id="ARBA00022989"/>
    </source>
</evidence>
<evidence type="ECO:0000256" key="7">
    <source>
        <dbReference type="SAM" id="Phobius"/>
    </source>
</evidence>
<reference evidence="9 10" key="1">
    <citation type="journal article" date="2016" name="Appl. Environ. Microbiol.">
        <title>Function and Phylogeny of Bacterial Butyryl Coenzyme A:Acetate Transferases and Their Diversity in the Proximal Colon of Swine.</title>
        <authorList>
            <person name="Trachsel J."/>
            <person name="Bayles D.O."/>
            <person name="Looft T."/>
            <person name="Levine U.Y."/>
            <person name="Allen H.K."/>
        </authorList>
    </citation>
    <scope>NUCLEOTIDE SEQUENCE [LARGE SCALE GENOMIC DNA]</scope>
    <source>
        <strain evidence="9 10">68-3-10</strain>
    </source>
</reference>
<keyword evidence="6 7" id="KW-0472">Membrane</keyword>
<organism evidence="9 10">
    <name type="scientific">Hornefia porci</name>
    <dbReference type="NCBI Taxonomy" id="2652292"/>
    <lineage>
        <taxon>Bacteria</taxon>
        <taxon>Bacillati</taxon>
        <taxon>Bacillota</taxon>
        <taxon>Clostridia</taxon>
        <taxon>Peptostreptococcales</taxon>
        <taxon>Anaerovoracaceae</taxon>
        <taxon>Hornefia</taxon>
    </lineage>
</organism>
<dbReference type="InterPro" id="IPR000620">
    <property type="entry name" value="EamA_dom"/>
</dbReference>
<evidence type="ECO:0000256" key="2">
    <source>
        <dbReference type="ARBA" id="ARBA00007362"/>
    </source>
</evidence>
<name>A0A1Q9JFI5_9FIRM</name>
<keyword evidence="5 7" id="KW-1133">Transmembrane helix</keyword>